<evidence type="ECO:0000313" key="3">
    <source>
        <dbReference type="Proteomes" id="UP000723463"/>
    </source>
</evidence>
<gene>
    <name evidence="2" type="ORF">EC957_012304</name>
</gene>
<dbReference type="EMBL" id="JAAAXW010000950">
    <property type="protein sequence ID" value="KAF9536172.1"/>
    <property type="molecule type" value="Genomic_DNA"/>
</dbReference>
<evidence type="ECO:0000313" key="2">
    <source>
        <dbReference type="EMBL" id="KAF9536172.1"/>
    </source>
</evidence>
<evidence type="ECO:0000256" key="1">
    <source>
        <dbReference type="SAM" id="MobiDB-lite"/>
    </source>
</evidence>
<sequence>MSKSSHTSPAESSTGPSRPPLVPINIGESENRRNGREPSQATTTTPAAATRAAAAPYNVQERSTRRTLRVDVGRTAQPAQWAMPSDETEIRNTAINNDLEDIESSNPTHDRVFTSLQEHTARLDRHIASVLELIQQFEFSVKCGRLFDDFGYLRTNIYTHGPLVGLMTYSTPKK</sequence>
<reference evidence="2" key="1">
    <citation type="journal article" date="2020" name="Fungal Divers.">
        <title>Resolving the Mortierellaceae phylogeny through synthesis of multi-gene phylogenetics and phylogenomics.</title>
        <authorList>
            <person name="Vandepol N."/>
            <person name="Liber J."/>
            <person name="Desiro A."/>
            <person name="Na H."/>
            <person name="Kennedy M."/>
            <person name="Barry K."/>
            <person name="Grigoriev I.V."/>
            <person name="Miller A.N."/>
            <person name="O'Donnell K."/>
            <person name="Stajich J.E."/>
            <person name="Bonito G."/>
        </authorList>
    </citation>
    <scope>NUCLEOTIDE SEQUENCE</scope>
    <source>
        <strain evidence="2">NRRL 2591</strain>
    </source>
</reference>
<dbReference type="AlphaFoldDB" id="A0A9P6JXC0"/>
<keyword evidence="3" id="KW-1185">Reference proteome</keyword>
<comment type="caution">
    <text evidence="2">The sequence shown here is derived from an EMBL/GenBank/DDBJ whole genome shotgun (WGS) entry which is preliminary data.</text>
</comment>
<name>A0A9P6JXC0_9FUNG</name>
<feature type="compositionally biased region" description="Low complexity" evidence="1">
    <location>
        <begin position="41"/>
        <end position="56"/>
    </location>
</feature>
<proteinExistence type="predicted"/>
<feature type="region of interest" description="Disordered" evidence="1">
    <location>
        <begin position="1"/>
        <end position="65"/>
    </location>
</feature>
<dbReference type="Proteomes" id="UP000723463">
    <property type="component" value="Unassembled WGS sequence"/>
</dbReference>
<feature type="compositionally biased region" description="Polar residues" evidence="1">
    <location>
        <begin position="1"/>
        <end position="16"/>
    </location>
</feature>
<organism evidence="2 3">
    <name type="scientific">Mortierella hygrophila</name>
    <dbReference type="NCBI Taxonomy" id="979708"/>
    <lineage>
        <taxon>Eukaryota</taxon>
        <taxon>Fungi</taxon>
        <taxon>Fungi incertae sedis</taxon>
        <taxon>Mucoromycota</taxon>
        <taxon>Mortierellomycotina</taxon>
        <taxon>Mortierellomycetes</taxon>
        <taxon>Mortierellales</taxon>
        <taxon>Mortierellaceae</taxon>
        <taxon>Mortierella</taxon>
    </lineage>
</organism>
<accession>A0A9P6JXC0</accession>
<protein>
    <submittedName>
        <fullName evidence="2">Uncharacterized protein</fullName>
    </submittedName>
</protein>